<dbReference type="Proteomes" id="UP000299102">
    <property type="component" value="Unassembled WGS sequence"/>
</dbReference>
<dbReference type="EMBL" id="BGZK01002932">
    <property type="protein sequence ID" value="GBP97413.1"/>
    <property type="molecule type" value="Genomic_DNA"/>
</dbReference>
<comment type="caution">
    <text evidence="2">The sequence shown here is derived from an EMBL/GenBank/DDBJ whole genome shotgun (WGS) entry which is preliminary data.</text>
</comment>
<evidence type="ECO:0000313" key="2">
    <source>
        <dbReference type="EMBL" id="GBP97413.1"/>
    </source>
</evidence>
<organism evidence="2 3">
    <name type="scientific">Eumeta variegata</name>
    <name type="common">Bagworm moth</name>
    <name type="synonym">Eumeta japonica</name>
    <dbReference type="NCBI Taxonomy" id="151549"/>
    <lineage>
        <taxon>Eukaryota</taxon>
        <taxon>Metazoa</taxon>
        <taxon>Ecdysozoa</taxon>
        <taxon>Arthropoda</taxon>
        <taxon>Hexapoda</taxon>
        <taxon>Insecta</taxon>
        <taxon>Pterygota</taxon>
        <taxon>Neoptera</taxon>
        <taxon>Endopterygota</taxon>
        <taxon>Lepidoptera</taxon>
        <taxon>Glossata</taxon>
        <taxon>Ditrysia</taxon>
        <taxon>Tineoidea</taxon>
        <taxon>Psychidae</taxon>
        <taxon>Oiketicinae</taxon>
        <taxon>Eumeta</taxon>
    </lineage>
</organism>
<protein>
    <submittedName>
        <fullName evidence="2">Uncharacterized protein</fullName>
    </submittedName>
</protein>
<gene>
    <name evidence="2" type="ORF">EVAR_70697_1</name>
</gene>
<evidence type="ECO:0000313" key="3">
    <source>
        <dbReference type="Proteomes" id="UP000299102"/>
    </source>
</evidence>
<keyword evidence="3" id="KW-1185">Reference proteome</keyword>
<dbReference type="AlphaFoldDB" id="A0A4C2ADI0"/>
<accession>A0A4C2ADI0</accession>
<evidence type="ECO:0000256" key="1">
    <source>
        <dbReference type="SAM" id="MobiDB-lite"/>
    </source>
</evidence>
<sequence>MIEHVHLHMTERFIVKRKSKGKLRSPINVNFSSLPSKSEPDDEFNELGEVPFNILIEDTLDEPSKTVAKAAAIALGADPHKDDNETLGIKRRRGRPKKEQIELEICQKRSKDKNNKTEEEQDAYKAK</sequence>
<feature type="compositionally biased region" description="Basic and acidic residues" evidence="1">
    <location>
        <begin position="97"/>
        <end position="127"/>
    </location>
</feature>
<name>A0A4C2ADI0_EUMVA</name>
<feature type="region of interest" description="Disordered" evidence="1">
    <location>
        <begin position="78"/>
        <end position="127"/>
    </location>
</feature>
<reference evidence="2 3" key="1">
    <citation type="journal article" date="2019" name="Commun. Biol.">
        <title>The bagworm genome reveals a unique fibroin gene that provides high tensile strength.</title>
        <authorList>
            <person name="Kono N."/>
            <person name="Nakamura H."/>
            <person name="Ohtoshi R."/>
            <person name="Tomita M."/>
            <person name="Numata K."/>
            <person name="Arakawa K."/>
        </authorList>
    </citation>
    <scope>NUCLEOTIDE SEQUENCE [LARGE SCALE GENOMIC DNA]</scope>
</reference>
<dbReference type="OrthoDB" id="10039931at2759"/>
<proteinExistence type="predicted"/>